<dbReference type="GO" id="GO:0016020">
    <property type="term" value="C:membrane"/>
    <property type="evidence" value="ECO:0007669"/>
    <property type="project" value="InterPro"/>
</dbReference>
<dbReference type="InterPro" id="IPR015860">
    <property type="entry name" value="ABC_transpr_TagH-like"/>
</dbReference>
<evidence type="ECO:0000313" key="6">
    <source>
        <dbReference type="EMBL" id="UGS38616.1"/>
    </source>
</evidence>
<evidence type="ECO:0000313" key="7">
    <source>
        <dbReference type="Proteomes" id="UP001162834"/>
    </source>
</evidence>
<accession>A0A9E6Y341</accession>
<dbReference type="Proteomes" id="UP001162834">
    <property type="component" value="Chromosome"/>
</dbReference>
<dbReference type="SMART" id="SM00382">
    <property type="entry name" value="AAA"/>
    <property type="match status" value="1"/>
</dbReference>
<dbReference type="EMBL" id="CP087164">
    <property type="protein sequence ID" value="UGS38616.1"/>
    <property type="molecule type" value="Genomic_DNA"/>
</dbReference>
<dbReference type="AlphaFoldDB" id="A0A9E6Y341"/>
<dbReference type="Pfam" id="PF00005">
    <property type="entry name" value="ABC_tran"/>
    <property type="match status" value="1"/>
</dbReference>
<dbReference type="RefSeq" id="WP_259312635.1">
    <property type="nucleotide sequence ID" value="NZ_CP087164.1"/>
</dbReference>
<proteinExistence type="inferred from homology"/>
<gene>
    <name evidence="6" type="primary">btuD_8</name>
    <name evidence="6" type="ORF">DSM104329_05046</name>
</gene>
<dbReference type="PANTHER" id="PTHR46743">
    <property type="entry name" value="TEICHOIC ACIDS EXPORT ATP-BINDING PROTEIN TAGH"/>
    <property type="match status" value="1"/>
</dbReference>
<evidence type="ECO:0000256" key="3">
    <source>
        <dbReference type="ARBA" id="ARBA00022741"/>
    </source>
</evidence>
<dbReference type="KEGG" id="sbae:DSM104329_05046"/>
<sequence>MSSPALPAVAVDGVSKTFRLPHERVHTLKERALHPMRRMGHEAFPALRDVSFAVDDGEFFGIVGRNGSGKSTLLKCLAGIYAVDRGRIYVNGRMSTFIELGVGFNNDLPARDNVMINATMLGLSPREARRRYDAVIDFAELREFEDLKLKNYSSGMEVRLAFSVMMQVDAEVLLIDEVLAVGDAAFQQKCFDEFARIRREGRTVLLVTHDMGNVQRFCDRAMLLERGSIVELGEPDRVAARYLELNFNRGETDDGTPRDESDAGRYGDRRAEIVEAWFEDEAGERAKTVPTGQRAAFCFRARFREPVADPLFGVVLADDRGTPVFEASNVLLPACGGFAAGDEATIRIAFDCVLSSGRYEATPAIARGGSGVAWIDRRERFASVVVTGARSTDAVLDLPFDLEVLSRERR</sequence>
<evidence type="ECO:0000259" key="5">
    <source>
        <dbReference type="PROSITE" id="PS50893"/>
    </source>
</evidence>
<dbReference type="CDD" id="cd10147">
    <property type="entry name" value="Wzt_C-like"/>
    <property type="match status" value="1"/>
</dbReference>
<dbReference type="CDD" id="cd03220">
    <property type="entry name" value="ABC_KpsT_Wzt"/>
    <property type="match status" value="1"/>
</dbReference>
<dbReference type="InterPro" id="IPR050683">
    <property type="entry name" value="Bact_Polysacc_Export_ATP-bd"/>
</dbReference>
<organism evidence="6 7">
    <name type="scientific">Capillimicrobium parvum</name>
    <dbReference type="NCBI Taxonomy" id="2884022"/>
    <lineage>
        <taxon>Bacteria</taxon>
        <taxon>Bacillati</taxon>
        <taxon>Actinomycetota</taxon>
        <taxon>Thermoleophilia</taxon>
        <taxon>Solirubrobacterales</taxon>
        <taxon>Capillimicrobiaceae</taxon>
        <taxon>Capillimicrobium</taxon>
    </lineage>
</organism>
<name>A0A9E6Y341_9ACTN</name>
<keyword evidence="2" id="KW-0813">Transport</keyword>
<dbReference type="InterPro" id="IPR027417">
    <property type="entry name" value="P-loop_NTPase"/>
</dbReference>
<dbReference type="PANTHER" id="PTHR46743:SF2">
    <property type="entry name" value="TEICHOIC ACIDS EXPORT ATP-BINDING PROTEIN TAGH"/>
    <property type="match status" value="1"/>
</dbReference>
<dbReference type="PROSITE" id="PS50893">
    <property type="entry name" value="ABC_TRANSPORTER_2"/>
    <property type="match status" value="1"/>
</dbReference>
<keyword evidence="4 6" id="KW-0067">ATP-binding</keyword>
<dbReference type="GO" id="GO:0005524">
    <property type="term" value="F:ATP binding"/>
    <property type="evidence" value="ECO:0007669"/>
    <property type="project" value="UniProtKB-KW"/>
</dbReference>
<evidence type="ECO:0000256" key="1">
    <source>
        <dbReference type="ARBA" id="ARBA00005417"/>
    </source>
</evidence>
<protein>
    <submittedName>
        <fullName evidence="6">Vitamin B12 import ATP-binding protein BtuD</fullName>
    </submittedName>
</protein>
<dbReference type="GO" id="GO:0140359">
    <property type="term" value="F:ABC-type transporter activity"/>
    <property type="evidence" value="ECO:0007669"/>
    <property type="project" value="InterPro"/>
</dbReference>
<evidence type="ECO:0000256" key="4">
    <source>
        <dbReference type="ARBA" id="ARBA00022840"/>
    </source>
</evidence>
<dbReference type="Pfam" id="PF14524">
    <property type="entry name" value="Wzt_C"/>
    <property type="match status" value="1"/>
</dbReference>
<dbReference type="GO" id="GO:0016887">
    <property type="term" value="F:ATP hydrolysis activity"/>
    <property type="evidence" value="ECO:0007669"/>
    <property type="project" value="InterPro"/>
</dbReference>
<keyword evidence="3" id="KW-0547">Nucleotide-binding</keyword>
<reference evidence="6" key="1">
    <citation type="journal article" date="2022" name="Int. J. Syst. Evol. Microbiol.">
        <title>Pseudomonas aegrilactucae sp. nov. and Pseudomonas morbosilactucae sp. nov., pathogens causing bacterial rot of lettuce in Japan.</title>
        <authorList>
            <person name="Sawada H."/>
            <person name="Fujikawa T."/>
            <person name="Satou M."/>
        </authorList>
    </citation>
    <scope>NUCLEOTIDE SEQUENCE</scope>
    <source>
        <strain evidence="6">0166_1</strain>
    </source>
</reference>
<feature type="domain" description="ABC transporter" evidence="5">
    <location>
        <begin position="28"/>
        <end position="251"/>
    </location>
</feature>
<keyword evidence="7" id="KW-1185">Reference proteome</keyword>
<dbReference type="Gene3D" id="2.70.50.60">
    <property type="entry name" value="abc- transporter (atp binding component) like domain"/>
    <property type="match status" value="1"/>
</dbReference>
<comment type="similarity">
    <text evidence="1">Belongs to the ABC transporter superfamily.</text>
</comment>
<dbReference type="SUPFAM" id="SSF52540">
    <property type="entry name" value="P-loop containing nucleoside triphosphate hydrolases"/>
    <property type="match status" value="1"/>
</dbReference>
<dbReference type="InterPro" id="IPR003439">
    <property type="entry name" value="ABC_transporter-like_ATP-bd"/>
</dbReference>
<dbReference type="InterPro" id="IPR003593">
    <property type="entry name" value="AAA+_ATPase"/>
</dbReference>
<dbReference type="InterPro" id="IPR029439">
    <property type="entry name" value="Wzt_C"/>
</dbReference>
<dbReference type="Gene3D" id="3.40.50.300">
    <property type="entry name" value="P-loop containing nucleotide triphosphate hydrolases"/>
    <property type="match status" value="1"/>
</dbReference>
<evidence type="ECO:0000256" key="2">
    <source>
        <dbReference type="ARBA" id="ARBA00022448"/>
    </source>
</evidence>